<dbReference type="InterPro" id="IPR017439">
    <property type="entry name" value="Amidohydrolase"/>
</dbReference>
<dbReference type="FunFam" id="3.30.70.360:FF:000001">
    <property type="entry name" value="N-acetyldiaminopimelate deacetylase"/>
    <property type="match status" value="1"/>
</dbReference>
<gene>
    <name evidence="4" type="ORF">DKT77_20590</name>
</gene>
<comment type="caution">
    <text evidence="4">The sequence shown here is derived from an EMBL/GenBank/DDBJ whole genome shotgun (WGS) entry which is preliminary data.</text>
</comment>
<dbReference type="InterPro" id="IPR002933">
    <property type="entry name" value="Peptidase_M20"/>
</dbReference>
<dbReference type="SUPFAM" id="SSF55031">
    <property type="entry name" value="Bacterial exopeptidase dimerisation domain"/>
    <property type="match status" value="1"/>
</dbReference>
<feature type="binding site" evidence="2">
    <location>
        <position position="92"/>
    </location>
    <ligand>
        <name>Mn(2+)</name>
        <dbReference type="ChEBI" id="CHEBI:29035"/>
        <label>2</label>
    </ligand>
</feature>
<dbReference type="PIRSF" id="PIRSF005962">
    <property type="entry name" value="Pept_M20D_amidohydro"/>
    <property type="match status" value="1"/>
</dbReference>
<feature type="binding site" evidence="2">
    <location>
        <position position="94"/>
    </location>
    <ligand>
        <name>Mn(2+)</name>
        <dbReference type="ChEBI" id="CHEBI:29035"/>
        <label>2</label>
    </ligand>
</feature>
<feature type="domain" description="Peptidase M20 dimerisation" evidence="3">
    <location>
        <begin position="177"/>
        <end position="268"/>
    </location>
</feature>
<feature type="binding site" evidence="2">
    <location>
        <position position="153"/>
    </location>
    <ligand>
        <name>Mn(2+)</name>
        <dbReference type="ChEBI" id="CHEBI:29035"/>
        <label>2</label>
    </ligand>
</feature>
<dbReference type="RefSeq" id="WP_109813519.1">
    <property type="nucleotide sequence ID" value="NZ_QGKU01000069.1"/>
</dbReference>
<dbReference type="GO" id="GO:0046872">
    <property type="term" value="F:metal ion binding"/>
    <property type="evidence" value="ECO:0007669"/>
    <property type="project" value="UniProtKB-KW"/>
</dbReference>
<evidence type="ECO:0000256" key="1">
    <source>
        <dbReference type="ARBA" id="ARBA00022801"/>
    </source>
</evidence>
<dbReference type="Pfam" id="PF07687">
    <property type="entry name" value="M20_dimer"/>
    <property type="match status" value="1"/>
</dbReference>
<evidence type="ECO:0000313" key="4">
    <source>
        <dbReference type="EMBL" id="PWR00765.1"/>
    </source>
</evidence>
<evidence type="ECO:0000259" key="3">
    <source>
        <dbReference type="Pfam" id="PF07687"/>
    </source>
</evidence>
<dbReference type="OrthoDB" id="9777385at2"/>
<dbReference type="Proteomes" id="UP000245680">
    <property type="component" value="Unassembled WGS sequence"/>
</dbReference>
<keyword evidence="2" id="KW-0479">Metal-binding</keyword>
<keyword evidence="1 4" id="KW-0378">Hydrolase</keyword>
<protein>
    <submittedName>
        <fullName evidence="4">Amidohydrolase</fullName>
    </submittedName>
</protein>
<organism evidence="4 5">
    <name type="scientific">Meridianimarinicoccus roseus</name>
    <dbReference type="NCBI Taxonomy" id="2072018"/>
    <lineage>
        <taxon>Bacteria</taxon>
        <taxon>Pseudomonadati</taxon>
        <taxon>Pseudomonadota</taxon>
        <taxon>Alphaproteobacteria</taxon>
        <taxon>Rhodobacterales</taxon>
        <taxon>Paracoccaceae</taxon>
        <taxon>Meridianimarinicoccus</taxon>
    </lineage>
</organism>
<dbReference type="EMBL" id="QGKU01000069">
    <property type="protein sequence ID" value="PWR00765.1"/>
    <property type="molecule type" value="Genomic_DNA"/>
</dbReference>
<dbReference type="PANTHER" id="PTHR11014:SF63">
    <property type="entry name" value="METALLOPEPTIDASE, PUTATIVE (AFU_ORTHOLOGUE AFUA_6G09600)-RELATED"/>
    <property type="match status" value="1"/>
</dbReference>
<accession>A0A2V2L6Q9</accession>
<dbReference type="NCBIfam" id="TIGR01891">
    <property type="entry name" value="amidohydrolases"/>
    <property type="match status" value="1"/>
</dbReference>
<dbReference type="InterPro" id="IPR011650">
    <property type="entry name" value="Peptidase_M20_dimer"/>
</dbReference>
<sequence length="384" mass="41797">MDDFNTRLTEIRRDLHRHPELGFQEHRTKRIVAERLRALGLEVHEGTGVVGVLRAGHGNRAIGLRADMDALPITETSTHDHVSRMAGVMHACGHDGHTTMLLGAAERLVQAPAFDGTVVFLFQPNEEHGLGAQAMIEEGVLERFPMDEVFGIHNLPGAPLGQISTRTGIICNSETLFEIIIKGRGGHASMPQTGVDAITVGAEIVLALQTIVARKLEPASGAVVSVTEFLTDGQRNVLPGVARLKGDFRARVPRDRDLIRTFMRQIAEGIAAAHGIEVTVDFDTQFVETINAEAPVEGVYRAAQAAGCDLLRDRAPMSFSEDFAQFATALPGCFLLLGNGTDAAHGRPLHASDYDFNDALLPIGAEFWVRLVEDRLPMREESPR</sequence>
<dbReference type="Pfam" id="PF01546">
    <property type="entry name" value="Peptidase_M20"/>
    <property type="match status" value="1"/>
</dbReference>
<comment type="cofactor">
    <cofactor evidence="2">
        <name>Mn(2+)</name>
        <dbReference type="ChEBI" id="CHEBI:29035"/>
    </cofactor>
    <text evidence="2">The Mn(2+) ion enhances activity.</text>
</comment>
<evidence type="ECO:0000313" key="5">
    <source>
        <dbReference type="Proteomes" id="UP000245680"/>
    </source>
</evidence>
<dbReference type="AlphaFoldDB" id="A0A2V2L6Q9"/>
<dbReference type="InterPro" id="IPR036264">
    <property type="entry name" value="Bact_exopeptidase_dim_dom"/>
</dbReference>
<dbReference type="GO" id="GO:0050118">
    <property type="term" value="F:N-acetyldiaminopimelate deacetylase activity"/>
    <property type="evidence" value="ECO:0007669"/>
    <property type="project" value="UniProtKB-ARBA"/>
</dbReference>
<reference evidence="4 5" key="1">
    <citation type="submission" date="2018-05" db="EMBL/GenBank/DDBJ databases">
        <title>Rhodobacteraceae gen. nov., sp. nov. isolated from sea water.</title>
        <authorList>
            <person name="Ren Y."/>
        </authorList>
    </citation>
    <scope>NUCLEOTIDE SEQUENCE [LARGE SCALE GENOMIC DNA]</scope>
    <source>
        <strain evidence="4 5">TG-679</strain>
    </source>
</reference>
<dbReference type="GO" id="GO:0019877">
    <property type="term" value="P:diaminopimelate biosynthetic process"/>
    <property type="evidence" value="ECO:0007669"/>
    <property type="project" value="UniProtKB-ARBA"/>
</dbReference>
<dbReference type="PANTHER" id="PTHR11014">
    <property type="entry name" value="PEPTIDASE M20 FAMILY MEMBER"/>
    <property type="match status" value="1"/>
</dbReference>
<keyword evidence="5" id="KW-1185">Reference proteome</keyword>
<feature type="binding site" evidence="2">
    <location>
        <position position="350"/>
    </location>
    <ligand>
        <name>Mn(2+)</name>
        <dbReference type="ChEBI" id="CHEBI:29035"/>
        <label>2</label>
    </ligand>
</feature>
<keyword evidence="2" id="KW-0464">Manganese</keyword>
<feature type="binding site" evidence="2">
    <location>
        <position position="127"/>
    </location>
    <ligand>
        <name>Mn(2+)</name>
        <dbReference type="ChEBI" id="CHEBI:29035"/>
        <label>2</label>
    </ligand>
</feature>
<name>A0A2V2L6Q9_9RHOB</name>
<dbReference type="SUPFAM" id="SSF53187">
    <property type="entry name" value="Zn-dependent exopeptidases"/>
    <property type="match status" value="1"/>
</dbReference>
<dbReference type="Gene3D" id="3.40.630.10">
    <property type="entry name" value="Zn peptidases"/>
    <property type="match status" value="1"/>
</dbReference>
<evidence type="ECO:0000256" key="2">
    <source>
        <dbReference type="PIRSR" id="PIRSR005962-1"/>
    </source>
</evidence>
<proteinExistence type="predicted"/>
<dbReference type="Gene3D" id="3.30.70.360">
    <property type="match status" value="1"/>
</dbReference>